<evidence type="ECO:0000256" key="2">
    <source>
        <dbReference type="ARBA" id="ARBA00004651"/>
    </source>
</evidence>
<comment type="function">
    <text evidence="1">Odorant receptor.</text>
</comment>
<accession>A0AAW1B5U0</accession>
<dbReference type="Pfam" id="PF13853">
    <property type="entry name" value="7tm_4"/>
    <property type="match status" value="1"/>
</dbReference>
<dbReference type="GO" id="GO:0005886">
    <property type="term" value="C:plasma membrane"/>
    <property type="evidence" value="ECO:0007669"/>
    <property type="project" value="UniProtKB-SubCell"/>
</dbReference>
<dbReference type="CDD" id="cd15227">
    <property type="entry name" value="7tmA_OR14-like"/>
    <property type="match status" value="1"/>
</dbReference>
<evidence type="ECO:0000256" key="7">
    <source>
        <dbReference type="ARBA" id="ARBA00022725"/>
    </source>
</evidence>
<dbReference type="PRINTS" id="PR00237">
    <property type="entry name" value="GPCRRHODOPSN"/>
</dbReference>
<dbReference type="AlphaFoldDB" id="A0AAW1B5U0"/>
<keyword evidence="6 13" id="KW-0812">Transmembrane</keyword>
<dbReference type="InterPro" id="IPR000725">
    <property type="entry name" value="Olfact_rcpt"/>
</dbReference>
<keyword evidence="11 13" id="KW-0675">Receptor</keyword>
<evidence type="ECO:0000256" key="3">
    <source>
        <dbReference type="ARBA" id="ARBA00010663"/>
    </source>
</evidence>
<evidence type="ECO:0000256" key="12">
    <source>
        <dbReference type="ARBA" id="ARBA00023224"/>
    </source>
</evidence>
<feature type="domain" description="G-protein coupled receptors family 1 profile" evidence="15">
    <location>
        <begin position="39"/>
        <end position="288"/>
    </location>
</feature>
<dbReference type="SUPFAM" id="SSF81321">
    <property type="entry name" value="Family A G protein-coupled receptor-like"/>
    <property type="match status" value="1"/>
</dbReference>
<feature type="transmembrane region" description="Helical" evidence="14">
    <location>
        <begin position="198"/>
        <end position="219"/>
    </location>
</feature>
<feature type="transmembrane region" description="Helical" evidence="14">
    <location>
        <begin position="268"/>
        <end position="288"/>
    </location>
</feature>
<evidence type="ECO:0000256" key="5">
    <source>
        <dbReference type="ARBA" id="ARBA00022606"/>
    </source>
</evidence>
<evidence type="ECO:0000259" key="15">
    <source>
        <dbReference type="PROSITE" id="PS50262"/>
    </source>
</evidence>
<dbReference type="InterPro" id="IPR017452">
    <property type="entry name" value="GPCR_Rhodpsn_7TM"/>
</dbReference>
<evidence type="ECO:0000256" key="6">
    <source>
        <dbReference type="ARBA" id="ARBA00022692"/>
    </source>
</evidence>
<dbReference type="InterPro" id="IPR000276">
    <property type="entry name" value="GPCR_Rhodpsn"/>
</dbReference>
<dbReference type="PANTHER" id="PTHR26452">
    <property type="entry name" value="OLFACTORY RECEPTOR"/>
    <property type="match status" value="1"/>
</dbReference>
<keyword evidence="17" id="KW-1185">Reference proteome</keyword>
<evidence type="ECO:0000256" key="14">
    <source>
        <dbReference type="RuleBase" id="RU363047"/>
    </source>
</evidence>
<keyword evidence="8 14" id="KW-1133">Transmembrane helix</keyword>
<feature type="transmembrane region" description="Helical" evidence="14">
    <location>
        <begin position="55"/>
        <end position="76"/>
    </location>
</feature>
<keyword evidence="7 14" id="KW-0552">Olfaction</keyword>
<evidence type="ECO:0000256" key="4">
    <source>
        <dbReference type="ARBA" id="ARBA00022475"/>
    </source>
</evidence>
<organism evidence="16 17">
    <name type="scientific">Crotalus adamanteus</name>
    <name type="common">Eastern diamondback rattlesnake</name>
    <dbReference type="NCBI Taxonomy" id="8729"/>
    <lineage>
        <taxon>Eukaryota</taxon>
        <taxon>Metazoa</taxon>
        <taxon>Chordata</taxon>
        <taxon>Craniata</taxon>
        <taxon>Vertebrata</taxon>
        <taxon>Euteleostomi</taxon>
        <taxon>Lepidosauria</taxon>
        <taxon>Squamata</taxon>
        <taxon>Bifurcata</taxon>
        <taxon>Unidentata</taxon>
        <taxon>Episquamata</taxon>
        <taxon>Toxicofera</taxon>
        <taxon>Serpentes</taxon>
        <taxon>Colubroidea</taxon>
        <taxon>Viperidae</taxon>
        <taxon>Crotalinae</taxon>
        <taxon>Crotalus</taxon>
    </lineage>
</organism>
<protein>
    <recommendedName>
        <fullName evidence="14">Olfactory receptor</fullName>
    </recommendedName>
</protein>
<reference evidence="16 17" key="1">
    <citation type="journal article" date="2024" name="Proc. Natl. Acad. Sci. U.S.A.">
        <title>The genetic regulatory architecture and epigenomic basis for age-related changes in rattlesnake venom.</title>
        <authorList>
            <person name="Hogan M.P."/>
            <person name="Holding M.L."/>
            <person name="Nystrom G.S."/>
            <person name="Colston T.J."/>
            <person name="Bartlett D.A."/>
            <person name="Mason A.J."/>
            <person name="Ellsworth S.A."/>
            <person name="Rautsaw R.M."/>
            <person name="Lawrence K.C."/>
            <person name="Strickland J.L."/>
            <person name="He B."/>
            <person name="Fraser P."/>
            <person name="Margres M.J."/>
            <person name="Gilbert D.M."/>
            <person name="Gibbs H.L."/>
            <person name="Parkinson C.L."/>
            <person name="Rokyta D.R."/>
        </authorList>
    </citation>
    <scope>NUCLEOTIDE SEQUENCE [LARGE SCALE GENOMIC DNA]</scope>
    <source>
        <strain evidence="16">DRR0105</strain>
    </source>
</reference>
<dbReference type="PRINTS" id="PR00245">
    <property type="entry name" value="OLFACTORYR"/>
</dbReference>
<feature type="transmembrane region" description="Helical" evidence="14">
    <location>
        <begin position="21"/>
        <end position="49"/>
    </location>
</feature>
<dbReference type="GO" id="GO:0004930">
    <property type="term" value="F:G protein-coupled receptor activity"/>
    <property type="evidence" value="ECO:0007669"/>
    <property type="project" value="UniProtKB-KW"/>
</dbReference>
<keyword evidence="9 13" id="KW-0297">G-protein coupled receptor</keyword>
<sequence>MDNQSFVTDFQLLGYSDILALRILTFGGFLLIYLAALIGNLLMITVVILNPHLQTPMYFFLVNLNIVDLSFISVTVPKAMANSVINTRRISYYACMAQVFFFFWAGASEFLFLTLMAYDRYVAICNPLNYVKEMNWETCLKMATSAWIFGFFDASLNTACTFTITFCSNKINQFFCEIPQLLKLSCSSSSYLIELGPLVFTVLICVGCFSFTVISYVYIFRAVFIIPSVEGKKKAFSTCLPHLAVLCLFYFTGVYACLGTMFRTSSGLDLLLAVLYSMVPPFMNPIIYSMRNKEITTALWKLSHKTRNMISV</sequence>
<evidence type="ECO:0000313" key="17">
    <source>
        <dbReference type="Proteomes" id="UP001474421"/>
    </source>
</evidence>
<comment type="similarity">
    <text evidence="3 13">Belongs to the G-protein coupled receptor 1 family.</text>
</comment>
<evidence type="ECO:0000256" key="10">
    <source>
        <dbReference type="ARBA" id="ARBA00023136"/>
    </source>
</evidence>
<keyword evidence="4 14" id="KW-1003">Cell membrane</keyword>
<dbReference type="FunFam" id="1.20.1070.10:FF:000037">
    <property type="entry name" value="Olfactory receptor"/>
    <property type="match status" value="1"/>
</dbReference>
<keyword evidence="12 13" id="KW-0807">Transducer</keyword>
<dbReference type="Gene3D" id="1.20.1070.10">
    <property type="entry name" value="Rhodopsin 7-helix transmembrane proteins"/>
    <property type="match status" value="1"/>
</dbReference>
<evidence type="ECO:0000256" key="9">
    <source>
        <dbReference type="ARBA" id="ARBA00023040"/>
    </source>
</evidence>
<feature type="transmembrane region" description="Helical" evidence="14">
    <location>
        <begin position="240"/>
        <end position="262"/>
    </location>
</feature>
<dbReference type="Proteomes" id="UP001474421">
    <property type="component" value="Unassembled WGS sequence"/>
</dbReference>
<evidence type="ECO:0000256" key="8">
    <source>
        <dbReference type="ARBA" id="ARBA00022989"/>
    </source>
</evidence>
<evidence type="ECO:0000313" key="16">
    <source>
        <dbReference type="EMBL" id="KAK9397300.1"/>
    </source>
</evidence>
<dbReference type="EMBL" id="JAOTOJ010000008">
    <property type="protein sequence ID" value="KAK9397300.1"/>
    <property type="molecule type" value="Genomic_DNA"/>
</dbReference>
<gene>
    <name evidence="16" type="ORF">NXF25_020661</name>
</gene>
<comment type="caution">
    <text evidence="16">The sequence shown here is derived from an EMBL/GenBank/DDBJ whole genome shotgun (WGS) entry which is preliminary data.</text>
</comment>
<comment type="subcellular location">
    <subcellularLocation>
        <location evidence="2 14">Cell membrane</location>
        <topology evidence="2 14">Multi-pass membrane protein</topology>
    </subcellularLocation>
</comment>
<keyword evidence="10 14" id="KW-0472">Membrane</keyword>
<dbReference type="FunFam" id="1.10.1220.70:FF:000001">
    <property type="entry name" value="Olfactory receptor"/>
    <property type="match status" value="1"/>
</dbReference>
<dbReference type="GO" id="GO:0004984">
    <property type="term" value="F:olfactory receptor activity"/>
    <property type="evidence" value="ECO:0007669"/>
    <property type="project" value="InterPro"/>
</dbReference>
<evidence type="ECO:0000256" key="13">
    <source>
        <dbReference type="RuleBase" id="RU000688"/>
    </source>
</evidence>
<evidence type="ECO:0000256" key="11">
    <source>
        <dbReference type="ARBA" id="ARBA00023170"/>
    </source>
</evidence>
<keyword evidence="5 14" id="KW-0716">Sensory transduction</keyword>
<name>A0AAW1B5U0_CROAD</name>
<feature type="transmembrane region" description="Helical" evidence="14">
    <location>
        <begin position="97"/>
        <end position="118"/>
    </location>
</feature>
<dbReference type="PROSITE" id="PS50262">
    <property type="entry name" value="G_PROTEIN_RECEP_F1_2"/>
    <property type="match status" value="1"/>
</dbReference>
<dbReference type="InterPro" id="IPR050516">
    <property type="entry name" value="Olfactory_GPCR"/>
</dbReference>
<evidence type="ECO:0000256" key="1">
    <source>
        <dbReference type="ARBA" id="ARBA00002936"/>
    </source>
</evidence>
<proteinExistence type="inferred from homology"/>
<dbReference type="PROSITE" id="PS00237">
    <property type="entry name" value="G_PROTEIN_RECEP_F1_1"/>
    <property type="match status" value="1"/>
</dbReference>